<dbReference type="PANTHER" id="PTHR23411">
    <property type="entry name" value="TAPASIN"/>
    <property type="match status" value="1"/>
</dbReference>
<feature type="domain" description="Ig-like" evidence="9">
    <location>
        <begin position="363"/>
        <end position="463"/>
    </location>
</feature>
<keyword evidence="5" id="KW-0472">Membrane</keyword>
<dbReference type="Proteomes" id="UP000002279">
    <property type="component" value="Chromosome 14"/>
</dbReference>
<keyword evidence="3" id="KW-1003">Cell membrane</keyword>
<keyword evidence="4" id="KW-0964">Secreted</keyword>
<evidence type="ECO:0000256" key="3">
    <source>
        <dbReference type="ARBA" id="ARBA00022475"/>
    </source>
</evidence>
<dbReference type="FunFam" id="2.60.40.10:FF:000998">
    <property type="entry name" value="Immunoglobulin heavy constant epsilon"/>
    <property type="match status" value="1"/>
</dbReference>
<dbReference type="STRING" id="9258.ENSOANP00000015710"/>
<dbReference type="SMART" id="SM00409">
    <property type="entry name" value="IG"/>
    <property type="match status" value="3"/>
</dbReference>
<dbReference type="PROSITE" id="PS50835">
    <property type="entry name" value="IG_LIKE"/>
    <property type="match status" value="5"/>
</dbReference>
<dbReference type="InterPro" id="IPR050380">
    <property type="entry name" value="Immune_Resp_Modulators"/>
</dbReference>
<dbReference type="FunFam" id="2.60.40.10:FF:002198">
    <property type="entry name" value="Immunoglobulin heavy variable 5-2"/>
    <property type="match status" value="1"/>
</dbReference>
<dbReference type="GO" id="GO:0016064">
    <property type="term" value="P:immunoglobulin mediated immune response"/>
    <property type="evidence" value="ECO:0000318"/>
    <property type="project" value="GO_Central"/>
</dbReference>
<evidence type="ECO:0000256" key="1">
    <source>
        <dbReference type="ARBA" id="ARBA00004236"/>
    </source>
</evidence>
<evidence type="ECO:0000256" key="4">
    <source>
        <dbReference type="ARBA" id="ARBA00022525"/>
    </source>
</evidence>
<dbReference type="InterPro" id="IPR007110">
    <property type="entry name" value="Ig-like_dom"/>
</dbReference>
<dbReference type="GO" id="GO:1903131">
    <property type="term" value="P:mononuclear cell differentiation"/>
    <property type="evidence" value="ECO:0007669"/>
    <property type="project" value="UniProtKB-ARBA"/>
</dbReference>
<dbReference type="GeneTree" id="ENSGT00940000163076"/>
<dbReference type="InterPro" id="IPR003599">
    <property type="entry name" value="Ig_sub"/>
</dbReference>
<proteinExistence type="predicted"/>
<dbReference type="SMART" id="SM00406">
    <property type="entry name" value="IGv"/>
    <property type="match status" value="1"/>
</dbReference>
<dbReference type="InterPro" id="IPR013106">
    <property type="entry name" value="Ig_V-set"/>
</dbReference>
<dbReference type="eggNOG" id="ENOG502R54U">
    <property type="taxonomic scope" value="Eukaryota"/>
</dbReference>
<evidence type="ECO:0000313" key="10">
    <source>
        <dbReference type="Ensembl" id="ENSOANP00000015710.3"/>
    </source>
</evidence>
<dbReference type="FunFam" id="2.60.40.10:FF:000463">
    <property type="entry name" value="Immunoglobulin heavy constant gamma 1"/>
    <property type="match status" value="1"/>
</dbReference>
<dbReference type="SUPFAM" id="SSF48726">
    <property type="entry name" value="Immunoglobulin"/>
    <property type="match status" value="5"/>
</dbReference>
<dbReference type="FunFam" id="2.60.40.10:FF:001690">
    <property type="entry name" value="Immunoglobulin heavy constant epsilon"/>
    <property type="match status" value="1"/>
</dbReference>
<dbReference type="GO" id="GO:0005576">
    <property type="term" value="C:extracellular region"/>
    <property type="evidence" value="ECO:0007669"/>
    <property type="project" value="UniProtKB-SubCell"/>
</dbReference>
<feature type="signal peptide" evidence="8">
    <location>
        <begin position="1"/>
        <end position="19"/>
    </location>
</feature>
<keyword evidence="6" id="KW-1015">Disulfide bond</keyword>
<dbReference type="PROSITE" id="PS00290">
    <property type="entry name" value="IG_MHC"/>
    <property type="match status" value="3"/>
</dbReference>
<accession>F6TMA3</accession>
<dbReference type="Bgee" id="ENSOANG00000009910">
    <property type="expression patterns" value="Expressed in endometrium and 5 other cell types or tissues"/>
</dbReference>
<evidence type="ECO:0000256" key="8">
    <source>
        <dbReference type="SAM" id="SignalP"/>
    </source>
</evidence>
<dbReference type="Pfam" id="PF07654">
    <property type="entry name" value="C1-set"/>
    <property type="match status" value="4"/>
</dbReference>
<dbReference type="InterPro" id="IPR036179">
    <property type="entry name" value="Ig-like_dom_sf"/>
</dbReference>
<dbReference type="Pfam" id="PF07686">
    <property type="entry name" value="V-set"/>
    <property type="match status" value="1"/>
</dbReference>
<reference evidence="10 11" key="1">
    <citation type="journal article" date="2008" name="Nature">
        <title>Genome analysis of the platypus reveals unique signatures of evolution.</title>
        <authorList>
            <person name="Warren W.C."/>
            <person name="Hillier L.W."/>
            <person name="Marshall Graves J.A."/>
            <person name="Birney E."/>
            <person name="Ponting C.P."/>
            <person name="Grutzner F."/>
            <person name="Belov K."/>
            <person name="Miller W."/>
            <person name="Clarke L."/>
            <person name="Chinwalla A.T."/>
            <person name="Yang S.P."/>
            <person name="Heger A."/>
            <person name="Locke D.P."/>
            <person name="Miethke P."/>
            <person name="Waters P.D."/>
            <person name="Veyrunes F."/>
            <person name="Fulton L."/>
            <person name="Fulton B."/>
            <person name="Graves T."/>
            <person name="Wallis J."/>
            <person name="Puente X.S."/>
            <person name="Lopez-Otin C."/>
            <person name="Ordonez G.R."/>
            <person name="Eichler E.E."/>
            <person name="Chen L."/>
            <person name="Cheng Z."/>
            <person name="Deakin J.E."/>
            <person name="Alsop A."/>
            <person name="Thompson K."/>
            <person name="Kirby P."/>
            <person name="Papenfuss A.T."/>
            <person name="Wakefield M.J."/>
            <person name="Olender T."/>
            <person name="Lancet D."/>
            <person name="Huttley G.A."/>
            <person name="Smit A.F."/>
            <person name="Pask A."/>
            <person name="Temple-Smith P."/>
            <person name="Batzer M.A."/>
            <person name="Walker J.A."/>
            <person name="Konkel M.K."/>
            <person name="Harris R.S."/>
            <person name="Whittington C.M."/>
            <person name="Wong E.S."/>
            <person name="Gemmell N.J."/>
            <person name="Buschiazzo E."/>
            <person name="Vargas Jentzsch I.M."/>
            <person name="Merkel A."/>
            <person name="Schmitz J."/>
            <person name="Zemann A."/>
            <person name="Churakov G."/>
            <person name="Kriegs J.O."/>
            <person name="Brosius J."/>
            <person name="Murchison E.P."/>
            <person name="Sachidanandam R."/>
            <person name="Smith C."/>
            <person name="Hannon G.J."/>
            <person name="Tsend-Ayush E."/>
            <person name="McMillan D."/>
            <person name="Attenborough R."/>
            <person name="Rens W."/>
            <person name="Ferguson-Smith M."/>
            <person name="Lefevre C.M."/>
            <person name="Sharp J.A."/>
            <person name="Nicholas K.R."/>
            <person name="Ray D.A."/>
            <person name="Kube M."/>
            <person name="Reinhardt R."/>
            <person name="Pringle T.H."/>
            <person name="Taylor J."/>
            <person name="Jones R.C."/>
            <person name="Nixon B."/>
            <person name="Dacheux J.L."/>
            <person name="Niwa H."/>
            <person name="Sekita Y."/>
            <person name="Huang X."/>
            <person name="Stark A."/>
            <person name="Kheradpour P."/>
            <person name="Kellis M."/>
            <person name="Flicek P."/>
            <person name="Chen Y."/>
            <person name="Webber C."/>
            <person name="Hardison R."/>
            <person name="Nelson J."/>
            <person name="Hallsworth-Pepin K."/>
            <person name="Delehaunty K."/>
            <person name="Markovic C."/>
            <person name="Minx P."/>
            <person name="Feng Y."/>
            <person name="Kremitzki C."/>
            <person name="Mitreva M."/>
            <person name="Glasscock J."/>
            <person name="Wylie T."/>
            <person name="Wohldmann P."/>
            <person name="Thiru P."/>
            <person name="Nhan M.N."/>
            <person name="Pohl C.S."/>
            <person name="Smith S.M."/>
            <person name="Hou S."/>
            <person name="Nefedov M."/>
            <person name="de Jong P.J."/>
            <person name="Renfree M.B."/>
            <person name="Mardis E.R."/>
            <person name="Wilson R.K."/>
        </authorList>
    </citation>
    <scope>NUCLEOTIDE SEQUENCE [LARGE SCALE GENOMIC DNA]</scope>
    <source>
        <strain evidence="10 11">Glennie</strain>
    </source>
</reference>
<dbReference type="CDD" id="cd05768">
    <property type="entry name" value="IgC1_CH3_IgAGD_CH4_IgAEM"/>
    <property type="match status" value="1"/>
</dbReference>
<dbReference type="InterPro" id="IPR003597">
    <property type="entry name" value="Ig_C1-set"/>
</dbReference>
<dbReference type="Gene3D" id="2.60.40.10">
    <property type="entry name" value="Immunoglobulins"/>
    <property type="match status" value="5"/>
</dbReference>
<dbReference type="GO" id="GO:0005886">
    <property type="term" value="C:plasma membrane"/>
    <property type="evidence" value="ECO:0007669"/>
    <property type="project" value="UniProtKB-SubCell"/>
</dbReference>
<dbReference type="FunCoup" id="F6TMA3">
    <property type="interactions" value="25"/>
</dbReference>
<comment type="subcellular location">
    <subcellularLocation>
        <location evidence="1">Cell membrane</location>
    </subcellularLocation>
    <subcellularLocation>
        <location evidence="2">Secreted</location>
    </subcellularLocation>
</comment>
<evidence type="ECO:0000259" key="9">
    <source>
        <dbReference type="PROSITE" id="PS50835"/>
    </source>
</evidence>
<dbReference type="HOGENOM" id="CLU_030625_0_2_1"/>
<dbReference type="FunFam" id="2.60.40.10:FF:001540">
    <property type="entry name" value="Immunoglobulin heavy constant gamma 1"/>
    <property type="match status" value="1"/>
</dbReference>
<dbReference type="SMART" id="SM00407">
    <property type="entry name" value="IGc1"/>
    <property type="match status" value="4"/>
</dbReference>
<dbReference type="AlphaFoldDB" id="F6TMA3"/>
<evidence type="ECO:0000256" key="6">
    <source>
        <dbReference type="ARBA" id="ARBA00023157"/>
    </source>
</evidence>
<evidence type="ECO:0000256" key="7">
    <source>
        <dbReference type="ARBA" id="ARBA00023319"/>
    </source>
</evidence>
<feature type="chain" id="PRO_5028249263" description="Ig-like domain-containing protein" evidence="8">
    <location>
        <begin position="20"/>
        <end position="578"/>
    </location>
</feature>
<sequence>MQSALSLLSILTLLQGVQGDVQLVESGGDVRQPGGSLSLSCKASGFTFSSYCMYWICQAPGKGLEWIAYISSSGSSTSYADSVKGRFTISRDNSNSLVNLQMNSLKTEDTALYYCARDTSLGNKGLCQCDYCALENWGQGTMVTVSSVSSKAPSVFPLVPCCDGTDSSAVTLGCLVTGYIPEPVTVRWNSGDLVKGVTTFPSVFDSQSGLYTMSSQVTVSQESWQSQTFTCNVEQTATKTKINTEVYSDCSKDPIPPTVKLLHSSCDPRGDSQASIELLCLITGYSPAGIQVDWLVDGQKAENLFPYTAPPKREGNRSFSSHSEVNITQDQWLSGKTFTCQVTHLADKKTYQDSARKCADSDPRGITVFLTPPSPTDLYISKTPKLTCLIIDLVSTEGMEVTWSRESGTPLSAESFEEQKQFNGTMSFISTVPVNIQDWNEGESYTCRVAHPDLPSPIIKTVTKLPGKRLAPEVYAFPPHQAEVSHGDSLSLTCLIRGFYPENISVRWLLDNKPLPTEHYRTTKPLKDQGPDPAYFLYSRLAVNKSTWEQGNVYTCQVVHEALPSRNTERKFQHTSGN</sequence>
<dbReference type="GO" id="GO:0042113">
    <property type="term" value="P:B cell activation"/>
    <property type="evidence" value="ECO:0007669"/>
    <property type="project" value="UniProtKB-ARBA"/>
</dbReference>
<dbReference type="CDD" id="cd04981">
    <property type="entry name" value="IgV_H"/>
    <property type="match status" value="1"/>
</dbReference>
<dbReference type="CDD" id="cd21817">
    <property type="entry name" value="IgC1_CH1_IgEG"/>
    <property type="match status" value="1"/>
</dbReference>
<keyword evidence="7" id="KW-0393">Immunoglobulin domain</keyword>
<dbReference type="Ensembl" id="ENSOANT00000015713.4">
    <property type="protein sequence ID" value="ENSOANP00000015710.3"/>
    <property type="gene ID" value="ENSOANG00000009910.4"/>
</dbReference>
<dbReference type="OMA" id="ITQGQWV"/>
<keyword evidence="11" id="KW-1185">Reference proteome</keyword>
<keyword evidence="8" id="KW-0732">Signal</keyword>
<protein>
    <recommendedName>
        <fullName evidence="9">Ig-like domain-containing protein</fullName>
    </recommendedName>
</protein>
<dbReference type="GO" id="GO:0003823">
    <property type="term" value="F:antigen binding"/>
    <property type="evidence" value="ECO:0000318"/>
    <property type="project" value="GO_Central"/>
</dbReference>
<feature type="domain" description="Ig-like" evidence="9">
    <location>
        <begin position="472"/>
        <end position="573"/>
    </location>
</feature>
<dbReference type="InParanoid" id="F6TMA3"/>
<reference evidence="10" key="2">
    <citation type="submission" date="2025-08" db="UniProtKB">
        <authorList>
            <consortium name="Ensembl"/>
        </authorList>
    </citation>
    <scope>IDENTIFICATION</scope>
    <source>
        <strain evidence="10">Glennie</strain>
    </source>
</reference>
<dbReference type="InterPro" id="IPR013783">
    <property type="entry name" value="Ig-like_fold"/>
</dbReference>
<feature type="domain" description="Ig-like" evidence="9">
    <location>
        <begin position="256"/>
        <end position="352"/>
    </location>
</feature>
<reference evidence="10" key="3">
    <citation type="submission" date="2025-09" db="UniProtKB">
        <authorList>
            <consortium name="Ensembl"/>
        </authorList>
    </citation>
    <scope>IDENTIFICATION</scope>
    <source>
        <strain evidence="10">Glennie</strain>
    </source>
</reference>
<evidence type="ECO:0000256" key="2">
    <source>
        <dbReference type="ARBA" id="ARBA00004613"/>
    </source>
</evidence>
<dbReference type="InterPro" id="IPR003006">
    <property type="entry name" value="Ig/MHC_CS"/>
</dbReference>
<feature type="domain" description="Ig-like" evidence="9">
    <location>
        <begin position="34"/>
        <end position="115"/>
    </location>
</feature>
<evidence type="ECO:0000313" key="11">
    <source>
        <dbReference type="Proteomes" id="UP000002279"/>
    </source>
</evidence>
<feature type="domain" description="Ig-like" evidence="9">
    <location>
        <begin position="153"/>
        <end position="243"/>
    </location>
</feature>
<evidence type="ECO:0000256" key="5">
    <source>
        <dbReference type="ARBA" id="ARBA00023136"/>
    </source>
</evidence>
<organism evidence="10 11">
    <name type="scientific">Ornithorhynchus anatinus</name>
    <name type="common">Duckbill platypus</name>
    <dbReference type="NCBI Taxonomy" id="9258"/>
    <lineage>
        <taxon>Eukaryota</taxon>
        <taxon>Metazoa</taxon>
        <taxon>Chordata</taxon>
        <taxon>Craniata</taxon>
        <taxon>Vertebrata</taxon>
        <taxon>Euteleostomi</taxon>
        <taxon>Mammalia</taxon>
        <taxon>Monotremata</taxon>
        <taxon>Ornithorhynchidae</taxon>
        <taxon>Ornithorhynchus</taxon>
    </lineage>
</organism>
<name>F6TMA3_ORNAN</name>